<comment type="caution">
    <text evidence="2">The sequence shown here is derived from an EMBL/GenBank/DDBJ whole genome shotgun (WGS) entry which is preliminary data.</text>
</comment>
<feature type="compositionally biased region" description="Gly residues" evidence="1">
    <location>
        <begin position="311"/>
        <end position="321"/>
    </location>
</feature>
<feature type="compositionally biased region" description="Basic and acidic residues" evidence="1">
    <location>
        <begin position="954"/>
        <end position="980"/>
    </location>
</feature>
<evidence type="ECO:0000313" key="3">
    <source>
        <dbReference type="Proteomes" id="UP000674318"/>
    </source>
</evidence>
<name>A0A836HYR0_9TRYP</name>
<feature type="region of interest" description="Disordered" evidence="1">
    <location>
        <begin position="801"/>
        <end position="879"/>
    </location>
</feature>
<feature type="compositionally biased region" description="Polar residues" evidence="1">
    <location>
        <begin position="327"/>
        <end position="337"/>
    </location>
</feature>
<feature type="region of interest" description="Disordered" evidence="1">
    <location>
        <begin position="215"/>
        <end position="259"/>
    </location>
</feature>
<protein>
    <submittedName>
        <fullName evidence="2">Uncharacterized protein</fullName>
    </submittedName>
</protein>
<dbReference type="GeneID" id="94291473"/>
<feature type="region of interest" description="Disordered" evidence="1">
    <location>
        <begin position="116"/>
        <end position="190"/>
    </location>
</feature>
<accession>A0A836HYR0</accession>
<sequence>MHLHPDTRLATPVASFGGVGGSDGVLPASASRLAEFSLQSVVGVTGQLVTSPERPASSLSPAQLADAALPDHSPPQRPGRRWTPRRGSLHSGVSASGGGGAVAGSVATLRDWVRSAGCSPSKQPRSASTSRRDSLASSFASSLVPREGQWELSHPWTGDADGDSGQGREGHAEPGSRTEPSGSSRSSAANSGCRWASVSLSISEAPVQQLGVREGVCTPTSPQRSPSWRHLRSHPTTTTTITPSDVSVPSSHGSSNGTAALLGSSASPFFTDHRSWHDSGPSSLVVRGRATCSTTVHRTGTTLLGQEDSGTRGGGGDGGGESRGDQLSLSRVSSPSFVTPLPSPRHTAPSGSAMNTGPLPLSSSPALAARELAKLGEWRSIIDAQRGANVPAAASIPFLPPPRPSASEGYNDGLASRRSGSPSRESMRTLLSDGRWGGGVSVVQTPLEWVQGGTSGDTGGVYGSTCPSPTGWSTSELDQAIDGFPLEQRRAGHYSPASSPIPVSLAEKGGLSFVRHGMPYPSPITSPRLSSPSSTSPVHSIINHGCGGEGDDSGMDDIEVRDVKRKCVESPRVSPLPTSLRATPQSDSFAFSLADALAAEPTSVAMQSEVRLWQQQQRRKRTVSPSVARPDEEQLPFNDVGKSASTHHRARCTFSPTSPIRTTAPSMIPMHSPPQLLDTPLSSSLLLTGECVQPHDMGGGPPHVPSVDDITTVLGHSKNASGFVVEVDDQLAASLSRCCSNGSDDEPEVDTYSLERTQAAMEDADTEVTSALCMRQHQLYLLATSQFARDVERHGGHVDPVQLELEGEDEAEEGGKELARSRGFPVASGSSSAGQRGNGAARPRWEECGSPSLSQDRGTAKEEAGVSSSPTAAYLPQSHTLPASPCSPVFRATPTAPAATPLVSSRVSGEESFGTPLHRGAPISGTITRLRWSEPEESEGGYSPISVATTTESQSRRDVSPPIRERSMAPAELRKEREGY</sequence>
<reference evidence="2 3" key="1">
    <citation type="submission" date="2021-02" db="EMBL/GenBank/DDBJ databases">
        <title>Porcisia hertigi Genome sequencing and assembly.</title>
        <authorList>
            <person name="Almutairi H."/>
            <person name="Gatherer D."/>
        </authorList>
    </citation>
    <scope>NUCLEOTIDE SEQUENCE [LARGE SCALE GENOMIC DNA]</scope>
    <source>
        <strain evidence="2 3">C119</strain>
    </source>
</reference>
<feature type="region of interest" description="Disordered" evidence="1">
    <location>
        <begin position="297"/>
        <end position="362"/>
    </location>
</feature>
<feature type="compositionally biased region" description="Polar residues" evidence="1">
    <location>
        <begin position="118"/>
        <end position="141"/>
    </location>
</feature>
<evidence type="ECO:0000256" key="1">
    <source>
        <dbReference type="SAM" id="MobiDB-lite"/>
    </source>
</evidence>
<dbReference type="Proteomes" id="UP000674318">
    <property type="component" value="Chromosome 17"/>
</dbReference>
<proteinExistence type="predicted"/>
<feature type="compositionally biased region" description="Polar residues" evidence="1">
    <location>
        <begin position="866"/>
        <end position="879"/>
    </location>
</feature>
<feature type="region of interest" description="Disordered" evidence="1">
    <location>
        <begin position="393"/>
        <end position="437"/>
    </location>
</feature>
<dbReference type="OrthoDB" id="267207at2759"/>
<evidence type="ECO:0000313" key="2">
    <source>
        <dbReference type="EMBL" id="KAG5508182.1"/>
    </source>
</evidence>
<feature type="region of interest" description="Disordered" evidence="1">
    <location>
        <begin position="66"/>
        <end position="102"/>
    </location>
</feature>
<feature type="compositionally biased region" description="Basic and acidic residues" evidence="1">
    <location>
        <begin position="166"/>
        <end position="176"/>
    </location>
</feature>
<feature type="compositionally biased region" description="Low complexity" evidence="1">
    <location>
        <begin position="177"/>
        <end position="190"/>
    </location>
</feature>
<dbReference type="KEGG" id="phet:94291473"/>
<organism evidence="2 3">
    <name type="scientific">Porcisia hertigi</name>
    <dbReference type="NCBI Taxonomy" id="2761500"/>
    <lineage>
        <taxon>Eukaryota</taxon>
        <taxon>Discoba</taxon>
        <taxon>Euglenozoa</taxon>
        <taxon>Kinetoplastea</taxon>
        <taxon>Metakinetoplastina</taxon>
        <taxon>Trypanosomatida</taxon>
        <taxon>Trypanosomatidae</taxon>
        <taxon>Leishmaniinae</taxon>
        <taxon>Porcisia</taxon>
    </lineage>
</organism>
<feature type="compositionally biased region" description="Basic residues" evidence="1">
    <location>
        <begin position="78"/>
        <end position="88"/>
    </location>
</feature>
<feature type="region of interest" description="Disordered" evidence="1">
    <location>
        <begin position="616"/>
        <end position="660"/>
    </location>
</feature>
<gene>
    <name evidence="2" type="ORF">JKF63_05437</name>
</gene>
<feature type="compositionally biased region" description="Low complexity" evidence="1">
    <location>
        <begin position="234"/>
        <end position="255"/>
    </location>
</feature>
<dbReference type="RefSeq" id="XP_067758071.1">
    <property type="nucleotide sequence ID" value="XM_067901396.1"/>
</dbReference>
<dbReference type="AlphaFoldDB" id="A0A836HYR0"/>
<dbReference type="EMBL" id="JAFJZO010000017">
    <property type="protein sequence ID" value="KAG5508182.1"/>
    <property type="molecule type" value="Genomic_DNA"/>
</dbReference>
<keyword evidence="3" id="KW-1185">Reference proteome</keyword>
<feature type="region of interest" description="Disordered" evidence="1">
    <location>
        <begin position="906"/>
        <end position="980"/>
    </location>
</feature>